<evidence type="ECO:0000256" key="2">
    <source>
        <dbReference type="ARBA" id="ARBA00023004"/>
    </source>
</evidence>
<evidence type="ECO:0000313" key="5">
    <source>
        <dbReference type="EMBL" id="EQD43140.1"/>
    </source>
</evidence>
<dbReference type="PROSITE" id="PS00644">
    <property type="entry name" value="COMPLEX1_51K_1"/>
    <property type="match status" value="1"/>
</dbReference>
<dbReference type="PANTHER" id="PTHR43578">
    <property type="entry name" value="NADH-QUINONE OXIDOREDUCTASE SUBUNIT F"/>
    <property type="match status" value="1"/>
</dbReference>
<keyword evidence="2" id="KW-0408">Iron</keyword>
<dbReference type="SMART" id="SM00928">
    <property type="entry name" value="NADH_4Fe-4S"/>
    <property type="match status" value="1"/>
</dbReference>
<dbReference type="SUPFAM" id="SSF142984">
    <property type="entry name" value="Nqo1 middle domain-like"/>
    <property type="match status" value="1"/>
</dbReference>
<name>T1AM74_9ZZZZ</name>
<dbReference type="EMBL" id="AUZX01011465">
    <property type="protein sequence ID" value="EQD43140.1"/>
    <property type="molecule type" value="Genomic_DNA"/>
</dbReference>
<reference evidence="5" key="2">
    <citation type="journal article" date="2014" name="ISME J.">
        <title>Microbial stratification in low pH oxic and suboxic macroscopic growths along an acid mine drainage.</title>
        <authorList>
            <person name="Mendez-Garcia C."/>
            <person name="Mesa V."/>
            <person name="Sprenger R.R."/>
            <person name="Richter M."/>
            <person name="Diez M.S."/>
            <person name="Solano J."/>
            <person name="Bargiela R."/>
            <person name="Golyshina O.V."/>
            <person name="Manteca A."/>
            <person name="Ramos J.L."/>
            <person name="Gallego J.R."/>
            <person name="Llorente I."/>
            <person name="Martins Dos Santos V.A."/>
            <person name="Jensen O.N."/>
            <person name="Pelaez A.I."/>
            <person name="Sanchez J."/>
            <person name="Ferrer M."/>
        </authorList>
    </citation>
    <scope>NUCLEOTIDE SEQUENCE</scope>
</reference>
<dbReference type="Gene3D" id="3.40.50.11540">
    <property type="entry name" value="NADH-ubiquinone oxidoreductase 51kDa subunit"/>
    <property type="match status" value="1"/>
</dbReference>
<evidence type="ECO:0000259" key="4">
    <source>
        <dbReference type="SMART" id="SM00928"/>
    </source>
</evidence>
<gene>
    <name evidence="5" type="ORF">B1A_15622</name>
</gene>
<dbReference type="InterPro" id="IPR037207">
    <property type="entry name" value="Nuop51_4Fe4S-bd_sf"/>
</dbReference>
<dbReference type="PANTHER" id="PTHR43578:SF3">
    <property type="entry name" value="NADH-QUINONE OXIDOREDUCTASE SUBUNIT F"/>
    <property type="match status" value="1"/>
</dbReference>
<dbReference type="Pfam" id="PF10589">
    <property type="entry name" value="NADH_4Fe-4S"/>
    <property type="match status" value="1"/>
</dbReference>
<dbReference type="Gene3D" id="3.10.20.600">
    <property type="match status" value="1"/>
</dbReference>
<dbReference type="GO" id="GO:0010181">
    <property type="term" value="F:FMN binding"/>
    <property type="evidence" value="ECO:0007669"/>
    <property type="project" value="InterPro"/>
</dbReference>
<evidence type="ECO:0000256" key="3">
    <source>
        <dbReference type="ARBA" id="ARBA00023014"/>
    </source>
</evidence>
<dbReference type="InterPro" id="IPR037225">
    <property type="entry name" value="Nuo51_FMN-bd_sf"/>
</dbReference>
<dbReference type="AlphaFoldDB" id="T1AM74"/>
<keyword evidence="1" id="KW-0479">Metal-binding</keyword>
<dbReference type="PROSITE" id="PS00645">
    <property type="entry name" value="COMPLEX1_51K_2"/>
    <property type="match status" value="1"/>
</dbReference>
<dbReference type="InterPro" id="IPR019575">
    <property type="entry name" value="Nuop51_4Fe4S-bd"/>
</dbReference>
<dbReference type="InterPro" id="IPR001949">
    <property type="entry name" value="NADH-UbQ_OxRdtase_51kDa_CS"/>
</dbReference>
<sequence length="257" mass="26812">MIRVGAGAYICGEETAMLESIEGRRGMVRAKPPLPAIEGLFGRPTAINNVLSLVSVTVLLTHGAAFYHDIGVGRSRGTQVFQLAGNVAHGGIVETAFGITLSEMIDKFAGGTASGRPVRAVQVGGPLGAYLPPAQFGLPLDYEAFVNAGAMVGHGGIVVFDDTVDMTAQARFAMEFCATESCGKCTPCRLGAVRGVEVIDKIIAGEDTAANVVLLEELCDLMTEGSLCAMGGLTPLPVRSVLRHFADDLDQPKGVHP</sequence>
<comment type="caution">
    <text evidence="5">The sequence shown here is derived from an EMBL/GenBank/DDBJ whole genome shotgun (WGS) entry which is preliminary data.</text>
</comment>
<reference evidence="5" key="1">
    <citation type="submission" date="2013-08" db="EMBL/GenBank/DDBJ databases">
        <authorList>
            <person name="Mendez C."/>
            <person name="Richter M."/>
            <person name="Ferrer M."/>
            <person name="Sanchez J."/>
        </authorList>
    </citation>
    <scope>NUCLEOTIDE SEQUENCE</scope>
</reference>
<feature type="domain" description="NADH-ubiquinone oxidoreductase 51kDa subunit iron-sulphur binding" evidence="4">
    <location>
        <begin position="167"/>
        <end position="212"/>
    </location>
</feature>
<keyword evidence="3" id="KW-0411">Iron-sulfur</keyword>
<evidence type="ECO:0000256" key="1">
    <source>
        <dbReference type="ARBA" id="ARBA00022723"/>
    </source>
</evidence>
<dbReference type="Gene3D" id="1.20.1440.230">
    <property type="entry name" value="NADH-ubiquinone oxidoreductase 51kDa subunit, iron-sulphur binding domain"/>
    <property type="match status" value="1"/>
</dbReference>
<dbReference type="SUPFAM" id="SSF140490">
    <property type="entry name" value="Nqo1C-terminal domain-like"/>
    <property type="match status" value="1"/>
</dbReference>
<proteinExistence type="predicted"/>
<dbReference type="GO" id="GO:0051539">
    <property type="term" value="F:4 iron, 4 sulfur cluster binding"/>
    <property type="evidence" value="ECO:0007669"/>
    <property type="project" value="InterPro"/>
</dbReference>
<dbReference type="SUPFAM" id="SSF142019">
    <property type="entry name" value="Nqo1 FMN-binding domain-like"/>
    <property type="match status" value="1"/>
</dbReference>
<dbReference type="GO" id="GO:0008137">
    <property type="term" value="F:NADH dehydrogenase (ubiquinone) activity"/>
    <property type="evidence" value="ECO:0007669"/>
    <property type="project" value="InterPro"/>
</dbReference>
<accession>T1AM74</accession>
<organism evidence="5">
    <name type="scientific">mine drainage metagenome</name>
    <dbReference type="NCBI Taxonomy" id="410659"/>
    <lineage>
        <taxon>unclassified sequences</taxon>
        <taxon>metagenomes</taxon>
        <taxon>ecological metagenomes</taxon>
    </lineage>
</organism>
<dbReference type="GO" id="GO:0046872">
    <property type="term" value="F:metal ion binding"/>
    <property type="evidence" value="ECO:0007669"/>
    <property type="project" value="UniProtKB-KW"/>
</dbReference>
<protein>
    <submittedName>
        <fullName evidence="5">NADH dehydrogenase (Quinone)</fullName>
    </submittedName>
</protein>